<organism evidence="7">
    <name type="scientific">Woronichinia naegeliana WA131</name>
    <dbReference type="NCBI Taxonomy" id="2824559"/>
    <lineage>
        <taxon>Bacteria</taxon>
        <taxon>Bacillati</taxon>
        <taxon>Cyanobacteriota</taxon>
        <taxon>Cyanophyceae</taxon>
        <taxon>Synechococcales</taxon>
        <taxon>Coelosphaeriaceae</taxon>
        <taxon>Woronichinia</taxon>
    </lineage>
</organism>
<keyword evidence="4 6" id="KW-1133">Transmembrane helix</keyword>
<accession>A0A977KTK5</accession>
<sequence length="148" mass="17015">MKHLFRKLADNFRDEVFLERLHFFEKLVAKILTICLVVIVFVSLFDLIKILIVEFANEPFGFFNKSLIELFGLILNILIALELLENLTGYLKKNVIQVELVIVTAIIALARKVIIFDFTKYGGIELISLGFAILCLAVSYCLLKRFSR</sequence>
<evidence type="ECO:0000256" key="2">
    <source>
        <dbReference type="ARBA" id="ARBA00022475"/>
    </source>
</evidence>
<evidence type="ECO:0000256" key="1">
    <source>
        <dbReference type="ARBA" id="ARBA00004651"/>
    </source>
</evidence>
<evidence type="ECO:0000256" key="6">
    <source>
        <dbReference type="SAM" id="Phobius"/>
    </source>
</evidence>
<dbReference type="GO" id="GO:0005886">
    <property type="term" value="C:plasma membrane"/>
    <property type="evidence" value="ECO:0007669"/>
    <property type="project" value="UniProtKB-SubCell"/>
</dbReference>
<evidence type="ECO:0000256" key="5">
    <source>
        <dbReference type="ARBA" id="ARBA00023136"/>
    </source>
</evidence>
<evidence type="ECO:0000256" key="3">
    <source>
        <dbReference type="ARBA" id="ARBA00022692"/>
    </source>
</evidence>
<gene>
    <name evidence="7" type="ORF">KA717_28695</name>
</gene>
<reference evidence="7" key="1">
    <citation type="submission" date="2021-04" db="EMBL/GenBank/DDBJ databases">
        <title>Genome sequence of Woronichinia naegeliana from Washington state freshwater lake bloom.</title>
        <authorList>
            <person name="Dreher T.W."/>
        </authorList>
    </citation>
    <scope>NUCLEOTIDE SEQUENCE</scope>
    <source>
        <strain evidence="7">WA131</strain>
    </source>
</reference>
<keyword evidence="2" id="KW-1003">Cell membrane</keyword>
<evidence type="ECO:0000256" key="4">
    <source>
        <dbReference type="ARBA" id="ARBA00022989"/>
    </source>
</evidence>
<feature type="transmembrane region" description="Helical" evidence="6">
    <location>
        <begin position="27"/>
        <end position="52"/>
    </location>
</feature>
<feature type="transmembrane region" description="Helical" evidence="6">
    <location>
        <begin position="121"/>
        <end position="143"/>
    </location>
</feature>
<feature type="transmembrane region" description="Helical" evidence="6">
    <location>
        <begin position="96"/>
        <end position="115"/>
    </location>
</feature>
<keyword evidence="3 6" id="KW-0812">Transmembrane</keyword>
<proteinExistence type="predicted"/>
<evidence type="ECO:0000313" key="7">
    <source>
        <dbReference type="EMBL" id="UXE59693.1"/>
    </source>
</evidence>
<name>A0A977KTK5_9CYAN</name>
<dbReference type="KEGG" id="wna:KA717_28695"/>
<dbReference type="InterPro" id="IPR020948">
    <property type="entry name" value="P_starv_induced_PsiE-like"/>
</dbReference>
<comment type="subcellular location">
    <subcellularLocation>
        <location evidence="1">Cell membrane</location>
        <topology evidence="1">Multi-pass membrane protein</topology>
    </subcellularLocation>
</comment>
<protein>
    <submittedName>
        <fullName evidence="7">Phosphate-starvation-inducible PsiE family protein</fullName>
    </submittedName>
</protein>
<dbReference type="Pfam" id="PF06146">
    <property type="entry name" value="PsiE"/>
    <property type="match status" value="1"/>
</dbReference>
<dbReference type="AlphaFoldDB" id="A0A977KTK5"/>
<feature type="transmembrane region" description="Helical" evidence="6">
    <location>
        <begin position="67"/>
        <end position="84"/>
    </location>
</feature>
<keyword evidence="5 6" id="KW-0472">Membrane</keyword>
<dbReference type="Proteomes" id="UP001065613">
    <property type="component" value="Chromosome"/>
</dbReference>
<dbReference type="EMBL" id="CP073041">
    <property type="protein sequence ID" value="UXE59693.1"/>
    <property type="molecule type" value="Genomic_DNA"/>
</dbReference>